<dbReference type="GeneID" id="96910904"/>
<dbReference type="AlphaFoldDB" id="A0AAV3W7Y5"/>
<reference evidence="5" key="1">
    <citation type="submission" date="2019-08" db="EMBL/GenBank/DDBJ databases">
        <title>Marinilactibacillus psychrotolerans M13-2T whole genome sequencing project.</title>
        <authorList>
            <person name="Ishikawa M."/>
            <person name="Suzuki T."/>
            <person name="Matsutani M."/>
        </authorList>
    </citation>
    <scope>NUCLEOTIDE SEQUENCE</scope>
    <source>
        <strain evidence="5">M13-2T</strain>
    </source>
</reference>
<keyword evidence="2" id="KW-0238">DNA-binding</keyword>
<name>A0AAV3W7Y5_9LACT</name>
<dbReference type="PRINTS" id="PR00037">
    <property type="entry name" value="HTHLACR"/>
</dbReference>
<dbReference type="Gene3D" id="1.10.10.10">
    <property type="entry name" value="Winged helix-like DNA-binding domain superfamily/Winged helix DNA-binding domain"/>
    <property type="match status" value="1"/>
</dbReference>
<dbReference type="InterPro" id="IPR001034">
    <property type="entry name" value="DeoR_HTH"/>
</dbReference>
<feature type="domain" description="HTH deoR-type" evidence="4">
    <location>
        <begin position="3"/>
        <end position="58"/>
    </location>
</feature>
<dbReference type="PROSITE" id="PS00894">
    <property type="entry name" value="HTH_DEOR_1"/>
    <property type="match status" value="1"/>
</dbReference>
<accession>A0AAV3W7Y5</accession>
<evidence type="ECO:0000313" key="5">
    <source>
        <dbReference type="EMBL" id="GEQ35081.1"/>
    </source>
</evidence>
<evidence type="ECO:0000313" key="6">
    <source>
        <dbReference type="Proteomes" id="UP000887127"/>
    </source>
</evidence>
<dbReference type="EMBL" id="BKBI01000004">
    <property type="protein sequence ID" value="GEQ35081.1"/>
    <property type="molecule type" value="Genomic_DNA"/>
</dbReference>
<keyword evidence="3" id="KW-0804">Transcription</keyword>
<sequence>MYQEQRLEKILQLLEKKEELSSKDMIDYFKVSRDTIRRDFSILTKEGKVKRTHGGIVKINQEHQILSFEERVRMFSDAKIHIAKIAETFIKDNGTYFLDVSTIVLKLAQLVDKKATIYSHSLDNAIMLSNNSNIRFNLLGGQFFKKNRFYYSLNEAEILKNISFDVAFIGAAGLHNGEISFEDQEDAFLKQLVLQNAKTKILVAEESKFNQAATYTIGTINDFDYFITDKALKKEKTEFLSSSVRLIY</sequence>
<proteinExistence type="predicted"/>
<dbReference type="InterPro" id="IPR036388">
    <property type="entry name" value="WH-like_DNA-bd_sf"/>
</dbReference>
<dbReference type="InterPro" id="IPR036390">
    <property type="entry name" value="WH_DNA-bd_sf"/>
</dbReference>
<evidence type="ECO:0000256" key="2">
    <source>
        <dbReference type="ARBA" id="ARBA00023125"/>
    </source>
</evidence>
<dbReference type="SUPFAM" id="SSF46785">
    <property type="entry name" value="Winged helix' DNA-binding domain"/>
    <property type="match status" value="1"/>
</dbReference>
<evidence type="ECO:0000256" key="3">
    <source>
        <dbReference type="ARBA" id="ARBA00023163"/>
    </source>
</evidence>
<evidence type="ECO:0000256" key="1">
    <source>
        <dbReference type="ARBA" id="ARBA00023015"/>
    </source>
</evidence>
<dbReference type="RefSeq" id="WP_091762993.1">
    <property type="nucleotide sequence ID" value="NZ_BJVX01000005.1"/>
</dbReference>
<dbReference type="Proteomes" id="UP000887127">
    <property type="component" value="Unassembled WGS sequence"/>
</dbReference>
<dbReference type="InterPro" id="IPR037171">
    <property type="entry name" value="NagB/RpiA_transferase-like"/>
</dbReference>
<dbReference type="InterPro" id="IPR050313">
    <property type="entry name" value="Carb_Metab_HTH_regulators"/>
</dbReference>
<evidence type="ECO:0000259" key="4">
    <source>
        <dbReference type="PROSITE" id="PS51000"/>
    </source>
</evidence>
<organism evidence="5 6">
    <name type="scientific">Marinilactibacillus psychrotolerans</name>
    <dbReference type="NCBI Taxonomy" id="191770"/>
    <lineage>
        <taxon>Bacteria</taxon>
        <taxon>Bacillati</taxon>
        <taxon>Bacillota</taxon>
        <taxon>Bacilli</taxon>
        <taxon>Lactobacillales</taxon>
        <taxon>Carnobacteriaceae</taxon>
        <taxon>Marinilactibacillus</taxon>
    </lineage>
</organism>
<dbReference type="SMART" id="SM00420">
    <property type="entry name" value="HTH_DEOR"/>
    <property type="match status" value="1"/>
</dbReference>
<dbReference type="InterPro" id="IPR018356">
    <property type="entry name" value="Tscrpt_reg_HTH_DeoR_CS"/>
</dbReference>
<dbReference type="SUPFAM" id="SSF100950">
    <property type="entry name" value="NagB/RpiA/CoA transferase-like"/>
    <property type="match status" value="1"/>
</dbReference>
<dbReference type="InterPro" id="IPR014036">
    <property type="entry name" value="DeoR-like_C"/>
</dbReference>
<dbReference type="Pfam" id="PF00455">
    <property type="entry name" value="DeoRC"/>
    <property type="match status" value="1"/>
</dbReference>
<keyword evidence="1" id="KW-0805">Transcription regulation</keyword>
<dbReference type="PROSITE" id="PS51000">
    <property type="entry name" value="HTH_DEOR_2"/>
    <property type="match status" value="1"/>
</dbReference>
<comment type="caution">
    <text evidence="5">The sequence shown here is derived from an EMBL/GenBank/DDBJ whole genome shotgun (WGS) entry which is preliminary data.</text>
</comment>
<gene>
    <name evidence="5" type="primary">DeoR_1</name>
    <name evidence="5" type="ORF">M132T_05890</name>
</gene>
<dbReference type="Pfam" id="PF08220">
    <property type="entry name" value="HTH_DeoR"/>
    <property type="match status" value="1"/>
</dbReference>
<dbReference type="SMART" id="SM01134">
    <property type="entry name" value="DeoRC"/>
    <property type="match status" value="1"/>
</dbReference>
<dbReference type="PANTHER" id="PTHR30363">
    <property type="entry name" value="HTH-TYPE TRANSCRIPTIONAL REGULATOR SRLR-RELATED"/>
    <property type="match status" value="1"/>
</dbReference>
<dbReference type="GO" id="GO:0003677">
    <property type="term" value="F:DNA binding"/>
    <property type="evidence" value="ECO:0007669"/>
    <property type="project" value="UniProtKB-KW"/>
</dbReference>
<protein>
    <submittedName>
        <fullName evidence="5">DeoR family transcriptional regulator</fullName>
    </submittedName>
</protein>
<dbReference type="GO" id="GO:0003700">
    <property type="term" value="F:DNA-binding transcription factor activity"/>
    <property type="evidence" value="ECO:0007669"/>
    <property type="project" value="InterPro"/>
</dbReference>
<dbReference type="PANTHER" id="PTHR30363:SF51">
    <property type="entry name" value="HTH-TYPE TRANSCRIPTIONAL REPRESSOR GLCR"/>
    <property type="match status" value="1"/>
</dbReference>